<sequence length="147" mass="16088">MVKITGLREINEVLRSLPRGTGKAALTRFGKKRLEPMRDAAKARAPKDSGELADSIIISTRQGSPGQRKRRFQDKAAVEVYMGPSKDQHGHAVPQELGSINNPPAGYMRGAWDEHSDALLTNLAEDLGAEVNAAAARHRRKLARNAR</sequence>
<feature type="region of interest" description="Disordered" evidence="1">
    <location>
        <begin position="84"/>
        <end position="105"/>
    </location>
</feature>
<dbReference type="RefSeq" id="WP_169859924.1">
    <property type="nucleotide sequence ID" value="NZ_CP053021.1"/>
</dbReference>
<evidence type="ECO:0000313" key="2">
    <source>
        <dbReference type="EMBL" id="QJR00884.1"/>
    </source>
</evidence>
<reference evidence="2 3" key="1">
    <citation type="submission" date="2020-04" db="EMBL/GenBank/DDBJ databases">
        <title>The Whole Genome Analysis of High salt-tolerant Sphingobium yanoikuyae YC-XJ2 with Aryl organophosphorus flame retardants (aryl-OPFRs)-degrading capacity and characteristics of Related phosphotriesterase.</title>
        <authorList>
            <person name="Li X."/>
        </authorList>
    </citation>
    <scope>NUCLEOTIDE SEQUENCE [LARGE SCALE GENOMIC DNA]</scope>
    <source>
        <strain evidence="2 3">YC-XJ2</strain>
    </source>
</reference>
<proteinExistence type="predicted"/>
<protein>
    <submittedName>
        <fullName evidence="2">HK97 gp10 family phage protein</fullName>
    </submittedName>
</protein>
<dbReference type="Pfam" id="PF04883">
    <property type="entry name" value="HK97-gp10_like"/>
    <property type="match status" value="1"/>
</dbReference>
<evidence type="ECO:0000256" key="1">
    <source>
        <dbReference type="SAM" id="MobiDB-lite"/>
    </source>
</evidence>
<dbReference type="Proteomes" id="UP000502611">
    <property type="component" value="Chromosome"/>
</dbReference>
<dbReference type="AlphaFoldDB" id="A0A6M4G2U3"/>
<name>A0A6M4G2U3_SPHYA</name>
<accession>A0A6M4G2U3</accession>
<evidence type="ECO:0000313" key="3">
    <source>
        <dbReference type="Proteomes" id="UP000502611"/>
    </source>
</evidence>
<dbReference type="InterPro" id="IPR010064">
    <property type="entry name" value="HK97-gp10_tail"/>
</dbReference>
<gene>
    <name evidence="2" type="ORF">HH800_00930</name>
</gene>
<organism evidence="2 3">
    <name type="scientific">Sphingobium yanoikuyae</name>
    <name type="common">Sphingomonas yanoikuyae</name>
    <dbReference type="NCBI Taxonomy" id="13690"/>
    <lineage>
        <taxon>Bacteria</taxon>
        <taxon>Pseudomonadati</taxon>
        <taxon>Pseudomonadota</taxon>
        <taxon>Alphaproteobacteria</taxon>
        <taxon>Sphingomonadales</taxon>
        <taxon>Sphingomonadaceae</taxon>
        <taxon>Sphingobium</taxon>
    </lineage>
</organism>
<dbReference type="EMBL" id="CP053021">
    <property type="protein sequence ID" value="QJR00884.1"/>
    <property type="molecule type" value="Genomic_DNA"/>
</dbReference>